<gene>
    <name evidence="2" type="ORF">g.20552</name>
</gene>
<organism evidence="2">
    <name type="scientific">Cuerna arida</name>
    <dbReference type="NCBI Taxonomy" id="1464854"/>
    <lineage>
        <taxon>Eukaryota</taxon>
        <taxon>Metazoa</taxon>
        <taxon>Ecdysozoa</taxon>
        <taxon>Arthropoda</taxon>
        <taxon>Hexapoda</taxon>
        <taxon>Insecta</taxon>
        <taxon>Pterygota</taxon>
        <taxon>Neoptera</taxon>
        <taxon>Paraneoptera</taxon>
        <taxon>Hemiptera</taxon>
        <taxon>Auchenorrhyncha</taxon>
        <taxon>Membracoidea</taxon>
        <taxon>Cicadellidae</taxon>
        <taxon>Cicadellinae</taxon>
        <taxon>Proconiini</taxon>
        <taxon>Cuerna</taxon>
    </lineage>
</organism>
<accession>A0A1B6FG92</accession>
<sequence>MGISTILLVLAIDCFFVGVSAGGDIVTSQYSPCDEETIACIRSVNEGALPPSFSEQLANNNWRIVYNSKFFAEEAHADCISTHIGIEECYDTYYNNCKYVKTGRYNITYIDDYIEANNVGGVIWHAYTIYHCKETQVVSYYVCSPYGESPFHVDIYCPWTLDDEECRRGMERARKRLEICGIANGKRMCEKRCHDCE</sequence>
<evidence type="ECO:0000313" key="2">
    <source>
        <dbReference type="EMBL" id="JAS49228.1"/>
    </source>
</evidence>
<keyword evidence="1" id="KW-0732">Signal</keyword>
<feature type="chain" id="PRO_5008582816" evidence="1">
    <location>
        <begin position="22"/>
        <end position="197"/>
    </location>
</feature>
<evidence type="ECO:0000256" key="1">
    <source>
        <dbReference type="SAM" id="SignalP"/>
    </source>
</evidence>
<dbReference type="AlphaFoldDB" id="A0A1B6FG92"/>
<proteinExistence type="predicted"/>
<name>A0A1B6FG92_9HEMI</name>
<feature type="signal peptide" evidence="1">
    <location>
        <begin position="1"/>
        <end position="21"/>
    </location>
</feature>
<reference evidence="2" key="1">
    <citation type="submission" date="2015-11" db="EMBL/GenBank/DDBJ databases">
        <title>De novo transcriptome assembly of four potential Pierce s Disease insect vectors from Arizona vineyards.</title>
        <authorList>
            <person name="Tassone E.E."/>
        </authorList>
    </citation>
    <scope>NUCLEOTIDE SEQUENCE</scope>
</reference>
<protein>
    <submittedName>
        <fullName evidence="2">Uncharacterized protein</fullName>
    </submittedName>
</protein>
<dbReference type="EMBL" id="GECZ01020541">
    <property type="protein sequence ID" value="JAS49228.1"/>
    <property type="molecule type" value="Transcribed_RNA"/>
</dbReference>